<organism evidence="2 3">
    <name type="scientific">Popillia japonica</name>
    <name type="common">Japanese beetle</name>
    <dbReference type="NCBI Taxonomy" id="7064"/>
    <lineage>
        <taxon>Eukaryota</taxon>
        <taxon>Metazoa</taxon>
        <taxon>Ecdysozoa</taxon>
        <taxon>Arthropoda</taxon>
        <taxon>Hexapoda</taxon>
        <taxon>Insecta</taxon>
        <taxon>Pterygota</taxon>
        <taxon>Neoptera</taxon>
        <taxon>Endopterygota</taxon>
        <taxon>Coleoptera</taxon>
        <taxon>Polyphaga</taxon>
        <taxon>Scarabaeiformia</taxon>
        <taxon>Scarabaeidae</taxon>
        <taxon>Rutelinae</taxon>
        <taxon>Popillia</taxon>
    </lineage>
</organism>
<evidence type="ECO:0000256" key="1">
    <source>
        <dbReference type="SAM" id="MobiDB-lite"/>
    </source>
</evidence>
<gene>
    <name evidence="2" type="ORF">QE152_g13512</name>
</gene>
<dbReference type="CDD" id="cd09272">
    <property type="entry name" value="RNase_HI_RT_Ty1"/>
    <property type="match status" value="1"/>
</dbReference>
<dbReference type="AlphaFoldDB" id="A0AAW1LCR1"/>
<protein>
    <submittedName>
        <fullName evidence="2">Uncharacterized protein</fullName>
    </submittedName>
</protein>
<name>A0AAW1LCR1_POPJA</name>
<sequence length="279" mass="31203">MRPKQVKLSSPFSKETLGMLVLAEASNMTGPTVCEFSDDLLFEKPSVDKEWLSEGEVSANSIDKGNHLKWVISCNTIKLIYNSESEEVMDAYVDADWAADTVDRKSTTGILMRIFENTILWKSQKQKIVSRASTHAEYYALANCVEEIIPIEVGQQPTPKRKRKLNIGAEKAVRLEDLTTPAATDTIERASEHEYDVNDNEDYPSNEESVSSDDDETSVLGHPPTAAGLKEGMFVTVKFLYNQGTKKECLKTFVAKIVKLQKKSCRVSCLRAYNGSLYV</sequence>
<accession>A0AAW1LCR1</accession>
<dbReference type="PANTHER" id="PTHR11439">
    <property type="entry name" value="GAG-POL-RELATED RETROTRANSPOSON"/>
    <property type="match status" value="1"/>
</dbReference>
<feature type="compositionally biased region" description="Acidic residues" evidence="1">
    <location>
        <begin position="197"/>
        <end position="217"/>
    </location>
</feature>
<keyword evidence="3" id="KW-1185">Reference proteome</keyword>
<reference evidence="2 3" key="1">
    <citation type="journal article" date="2024" name="BMC Genomics">
        <title>De novo assembly and annotation of Popillia japonica's genome with initial clues to its potential as an invasive pest.</title>
        <authorList>
            <person name="Cucini C."/>
            <person name="Boschi S."/>
            <person name="Funari R."/>
            <person name="Cardaioli E."/>
            <person name="Iannotti N."/>
            <person name="Marturano G."/>
            <person name="Paoli F."/>
            <person name="Bruttini M."/>
            <person name="Carapelli A."/>
            <person name="Frati F."/>
            <person name="Nardi F."/>
        </authorList>
    </citation>
    <scope>NUCLEOTIDE SEQUENCE [LARGE SCALE GENOMIC DNA]</scope>
    <source>
        <strain evidence="2">DMR45628</strain>
    </source>
</reference>
<dbReference type="EMBL" id="JASPKY010000129">
    <property type="protein sequence ID" value="KAK9731624.1"/>
    <property type="molecule type" value="Genomic_DNA"/>
</dbReference>
<evidence type="ECO:0000313" key="3">
    <source>
        <dbReference type="Proteomes" id="UP001458880"/>
    </source>
</evidence>
<comment type="caution">
    <text evidence="2">The sequence shown here is derived from an EMBL/GenBank/DDBJ whole genome shotgun (WGS) entry which is preliminary data.</text>
</comment>
<dbReference type="PANTHER" id="PTHR11439:SF463">
    <property type="entry name" value="REVERSE TRANSCRIPTASE TY1_COPIA-TYPE DOMAIN-CONTAINING PROTEIN"/>
    <property type="match status" value="1"/>
</dbReference>
<dbReference type="Proteomes" id="UP001458880">
    <property type="component" value="Unassembled WGS sequence"/>
</dbReference>
<proteinExistence type="predicted"/>
<feature type="compositionally biased region" description="Basic and acidic residues" evidence="1">
    <location>
        <begin position="186"/>
        <end position="196"/>
    </location>
</feature>
<feature type="region of interest" description="Disordered" evidence="1">
    <location>
        <begin position="182"/>
        <end position="220"/>
    </location>
</feature>
<evidence type="ECO:0000313" key="2">
    <source>
        <dbReference type="EMBL" id="KAK9731624.1"/>
    </source>
</evidence>